<keyword evidence="2" id="KW-0328">Glycosyltransferase</keyword>
<gene>
    <name evidence="5" type="ORF">FO435_10440</name>
</gene>
<protein>
    <submittedName>
        <fullName evidence="5">Glycosyltransferase family 2 protein</fullName>
    </submittedName>
</protein>
<keyword evidence="3" id="KW-0808">Transferase</keyword>
<comment type="similarity">
    <text evidence="1">Belongs to the glycosyltransferase 2 family.</text>
</comment>
<evidence type="ECO:0000256" key="2">
    <source>
        <dbReference type="ARBA" id="ARBA00022676"/>
    </source>
</evidence>
<dbReference type="PANTHER" id="PTHR43630:SF1">
    <property type="entry name" value="POLY-BETA-1,6-N-ACETYL-D-GLUCOSAMINE SYNTHASE"/>
    <property type="match status" value="1"/>
</dbReference>
<dbReference type="RefSeq" id="WP_145464516.1">
    <property type="nucleotide sequence ID" value="NZ_VNHC01000002.1"/>
</dbReference>
<reference evidence="5 6" key="1">
    <citation type="submission" date="2019-07" db="EMBL/GenBank/DDBJ databases">
        <title>Genome sequence of Weissella cibaria GK1.</title>
        <authorList>
            <person name="Choi H.-J."/>
        </authorList>
    </citation>
    <scope>NUCLEOTIDE SEQUENCE [LARGE SCALE GENOMIC DNA]</scope>
    <source>
        <strain evidence="5 6">GK1</strain>
    </source>
</reference>
<evidence type="ECO:0000256" key="1">
    <source>
        <dbReference type="ARBA" id="ARBA00006739"/>
    </source>
</evidence>
<dbReference type="PANTHER" id="PTHR43630">
    <property type="entry name" value="POLY-BETA-1,6-N-ACETYL-D-GLUCOSAMINE SYNTHASE"/>
    <property type="match status" value="1"/>
</dbReference>
<evidence type="ECO:0000313" key="5">
    <source>
        <dbReference type="EMBL" id="TVV28266.1"/>
    </source>
</evidence>
<dbReference type="EMBL" id="VNHC01000002">
    <property type="protein sequence ID" value="TVV28266.1"/>
    <property type="molecule type" value="Genomic_DNA"/>
</dbReference>
<dbReference type="Pfam" id="PF00535">
    <property type="entry name" value="Glycos_transf_2"/>
    <property type="match status" value="1"/>
</dbReference>
<dbReference type="GO" id="GO:0016757">
    <property type="term" value="F:glycosyltransferase activity"/>
    <property type="evidence" value="ECO:0007669"/>
    <property type="project" value="UniProtKB-KW"/>
</dbReference>
<evidence type="ECO:0000259" key="4">
    <source>
        <dbReference type="Pfam" id="PF00535"/>
    </source>
</evidence>
<dbReference type="CDD" id="cd00761">
    <property type="entry name" value="Glyco_tranf_GTA_type"/>
    <property type="match status" value="1"/>
</dbReference>
<evidence type="ECO:0000256" key="3">
    <source>
        <dbReference type="ARBA" id="ARBA00022679"/>
    </source>
</evidence>
<dbReference type="InterPro" id="IPR029044">
    <property type="entry name" value="Nucleotide-diphossugar_trans"/>
</dbReference>
<organism evidence="5 6">
    <name type="scientific">Weissella cibaria</name>
    <dbReference type="NCBI Taxonomy" id="137591"/>
    <lineage>
        <taxon>Bacteria</taxon>
        <taxon>Bacillati</taxon>
        <taxon>Bacillota</taxon>
        <taxon>Bacilli</taxon>
        <taxon>Lactobacillales</taxon>
        <taxon>Lactobacillaceae</taxon>
        <taxon>Weissella</taxon>
    </lineage>
</organism>
<comment type="caution">
    <text evidence="5">The sequence shown here is derived from an EMBL/GenBank/DDBJ whole genome shotgun (WGS) entry which is preliminary data.</text>
</comment>
<feature type="domain" description="Glycosyltransferase 2-like" evidence="4">
    <location>
        <begin position="8"/>
        <end position="175"/>
    </location>
</feature>
<dbReference type="SUPFAM" id="SSF53448">
    <property type="entry name" value="Nucleotide-diphospho-sugar transferases"/>
    <property type="match status" value="1"/>
</dbReference>
<dbReference type="Gene3D" id="3.90.550.10">
    <property type="entry name" value="Spore Coat Polysaccharide Biosynthesis Protein SpsA, Chain A"/>
    <property type="match status" value="1"/>
</dbReference>
<dbReference type="InterPro" id="IPR001173">
    <property type="entry name" value="Glyco_trans_2-like"/>
</dbReference>
<name>A0A9Q8JK09_9LACO</name>
<proteinExistence type="inferred from homology"/>
<sequence length="306" mass="35264">MAELKQLTIAVTTYNSEKYIKFYDEFLKMWSFGKLEIIFVDDASTDRTQQEIQKLENKYLNSHIIKHIFHAENTGISKSVNDALEVATGDFFLQNDGDDFLLVDGIREMLDIMSNTDFDMVQAGVQTIENNQLYQKNVTEFNNIRSDTLLKKILIGENVIFQPGSRMIRLSSVQRLIPSGKIYPSKEGQNWQILIPLCLHGKVKYIKNSSVSITVRSDSHSRFERSLNELVERTHEFLNIWINSVVDLSNHERRIMVQIMNDMLLNLAYRFGNRHLAVISFVRGSKSFKSSVKLLITLFGGRRSEG</sequence>
<evidence type="ECO:0000313" key="6">
    <source>
        <dbReference type="Proteomes" id="UP000320012"/>
    </source>
</evidence>
<dbReference type="Proteomes" id="UP000320012">
    <property type="component" value="Unassembled WGS sequence"/>
</dbReference>
<accession>A0A9Q8JK09</accession>
<dbReference type="AlphaFoldDB" id="A0A9Q8JK09"/>